<organism evidence="3 4">
    <name type="scientific">Lymnaea stagnalis</name>
    <name type="common">Great pond snail</name>
    <name type="synonym">Helix stagnalis</name>
    <dbReference type="NCBI Taxonomy" id="6523"/>
    <lineage>
        <taxon>Eukaryota</taxon>
        <taxon>Metazoa</taxon>
        <taxon>Spiralia</taxon>
        <taxon>Lophotrochozoa</taxon>
        <taxon>Mollusca</taxon>
        <taxon>Gastropoda</taxon>
        <taxon>Heterobranchia</taxon>
        <taxon>Euthyneura</taxon>
        <taxon>Panpulmonata</taxon>
        <taxon>Hygrophila</taxon>
        <taxon>Lymnaeoidea</taxon>
        <taxon>Lymnaeidae</taxon>
        <taxon>Lymnaea</taxon>
    </lineage>
</organism>
<reference evidence="3 4" key="1">
    <citation type="submission" date="2024-04" db="EMBL/GenBank/DDBJ databases">
        <authorList>
            <consortium name="Genoscope - CEA"/>
            <person name="William W."/>
        </authorList>
    </citation>
    <scope>NUCLEOTIDE SEQUENCE [LARGE SCALE GENOMIC DNA]</scope>
</reference>
<proteinExistence type="predicted"/>
<dbReference type="Proteomes" id="UP001497497">
    <property type="component" value="Unassembled WGS sequence"/>
</dbReference>
<feature type="compositionally biased region" description="Basic residues" evidence="1">
    <location>
        <begin position="64"/>
        <end position="78"/>
    </location>
</feature>
<feature type="signal peptide" evidence="2">
    <location>
        <begin position="1"/>
        <end position="25"/>
    </location>
</feature>
<comment type="caution">
    <text evidence="3">The sequence shown here is derived from an EMBL/GenBank/DDBJ whole genome shotgun (WGS) entry which is preliminary data.</text>
</comment>
<dbReference type="EMBL" id="CAXITT010000066">
    <property type="protein sequence ID" value="CAL1530295.1"/>
    <property type="molecule type" value="Genomic_DNA"/>
</dbReference>
<keyword evidence="4" id="KW-1185">Reference proteome</keyword>
<sequence length="88" mass="10059">MAPLQKCLIVTLVLGVLIQSFCCEAASRLKQDDQESEEEAITLDRFRRNLAQMHVGSIHYNHQATHHGSRRHNNRRTRIHTEAKLASA</sequence>
<evidence type="ECO:0000256" key="1">
    <source>
        <dbReference type="SAM" id="MobiDB-lite"/>
    </source>
</evidence>
<evidence type="ECO:0000256" key="2">
    <source>
        <dbReference type="SAM" id="SignalP"/>
    </source>
</evidence>
<name>A0AAV2HAP5_LYMST</name>
<dbReference type="AlphaFoldDB" id="A0AAV2HAP5"/>
<feature type="compositionally biased region" description="Basic and acidic residues" evidence="1">
    <location>
        <begin position="79"/>
        <end position="88"/>
    </location>
</feature>
<evidence type="ECO:0000313" key="4">
    <source>
        <dbReference type="Proteomes" id="UP001497497"/>
    </source>
</evidence>
<accession>A0AAV2HAP5</accession>
<feature type="chain" id="PRO_5043954337" evidence="2">
    <location>
        <begin position="26"/>
        <end position="88"/>
    </location>
</feature>
<evidence type="ECO:0000313" key="3">
    <source>
        <dbReference type="EMBL" id="CAL1530295.1"/>
    </source>
</evidence>
<gene>
    <name evidence="3" type="ORF">GSLYS_00004428001</name>
</gene>
<protein>
    <submittedName>
        <fullName evidence="3">Uncharacterized protein</fullName>
    </submittedName>
</protein>
<keyword evidence="2" id="KW-0732">Signal</keyword>
<feature type="region of interest" description="Disordered" evidence="1">
    <location>
        <begin position="60"/>
        <end position="88"/>
    </location>
</feature>